<dbReference type="InterPro" id="IPR013497">
    <property type="entry name" value="Topo_IA_cen"/>
</dbReference>
<evidence type="ECO:0000256" key="1">
    <source>
        <dbReference type="ARBA" id="ARBA00023235"/>
    </source>
</evidence>
<dbReference type="PANTHER" id="PTHR42785:SF1">
    <property type="entry name" value="DNA TOPOISOMERASE"/>
    <property type="match status" value="1"/>
</dbReference>
<dbReference type="InterPro" id="IPR013826">
    <property type="entry name" value="Topo_IA_cen_sub3"/>
</dbReference>
<dbReference type="Gene3D" id="2.70.20.10">
    <property type="entry name" value="Topoisomerase I, domain 3"/>
    <property type="match status" value="1"/>
</dbReference>
<sequence>HLRNPKRAVYNQITPTAVKAAIANAHQLDLNLISAQRARQCLDRLIGFKVSPLVRRTSGGSSAGRVQSVALHIVCQREREITAFVPITYWSVWTEYAEGFTAFYAGNSEIEPVLDDQDVTDDAAEVNAESTVESKRVLSEAEATRIIQVARTHPHVVREATGVTAQKSPLPPFITSSLQQAASVRLGLSPEETMKVAQELFEGVDLPNGRKGLITYHRTDSTSLAPEFCAEVKEWLSKHDPDNVPKKTTRHREQATAQSAHEAVVLKRKG</sequence>
<organism evidence="8 9">
    <name type="scientific">Pseudanabaena catenata USMAC16</name>
    <dbReference type="NCBI Taxonomy" id="1855837"/>
    <lineage>
        <taxon>Bacteria</taxon>
        <taxon>Bacillati</taxon>
        <taxon>Cyanobacteriota</taxon>
        <taxon>Cyanophyceae</taxon>
        <taxon>Pseudanabaenales</taxon>
        <taxon>Pseudanabaenaceae</taxon>
        <taxon>Pseudanabaena</taxon>
    </lineage>
</organism>
<comment type="caution">
    <text evidence="8">The sequence shown here is derived from an EMBL/GenBank/DDBJ whole genome shotgun (WGS) entry which is preliminary data.</text>
</comment>
<dbReference type="RefSeq" id="WP_009629816.1">
    <property type="nucleotide sequence ID" value="NZ_VBTY01000441.1"/>
</dbReference>
<dbReference type="EMBL" id="VBTY01000441">
    <property type="protein sequence ID" value="MDG3497566.1"/>
    <property type="molecule type" value="Genomic_DNA"/>
</dbReference>
<dbReference type="InterPro" id="IPR013824">
    <property type="entry name" value="Topo_IA_cen_sub1"/>
</dbReference>
<dbReference type="SMART" id="SM00436">
    <property type="entry name" value="TOP1Bc"/>
    <property type="match status" value="1"/>
</dbReference>
<feature type="non-terminal residue" evidence="8">
    <location>
        <position position="1"/>
    </location>
</feature>
<dbReference type="Gene3D" id="1.10.290.10">
    <property type="entry name" value="Topoisomerase I, domain 4"/>
    <property type="match status" value="1"/>
</dbReference>
<feature type="region of interest" description="Disordered" evidence="6">
    <location>
        <begin position="240"/>
        <end position="270"/>
    </location>
</feature>
<keyword evidence="1 8" id="KW-0413">Isomerase</keyword>
<dbReference type="InterPro" id="IPR003601">
    <property type="entry name" value="Topo_IA_2"/>
</dbReference>
<dbReference type="Pfam" id="PF01131">
    <property type="entry name" value="Topoisom_bac"/>
    <property type="match status" value="1"/>
</dbReference>
<evidence type="ECO:0000256" key="5">
    <source>
        <dbReference type="ARBA" id="ARBA00032877"/>
    </source>
</evidence>
<keyword evidence="9" id="KW-1185">Reference proteome</keyword>
<gene>
    <name evidence="8" type="ORF">FEV09_23915</name>
</gene>
<dbReference type="PRINTS" id="PR00417">
    <property type="entry name" value="PRTPISMRASEI"/>
</dbReference>
<dbReference type="GO" id="GO:0006265">
    <property type="term" value="P:DNA topological change"/>
    <property type="evidence" value="ECO:0007669"/>
    <property type="project" value="InterPro"/>
</dbReference>
<dbReference type="AlphaFoldDB" id="A0A9X4RKC9"/>
<evidence type="ECO:0000256" key="3">
    <source>
        <dbReference type="ARBA" id="ARBA00031985"/>
    </source>
</evidence>
<proteinExistence type="predicted"/>
<name>A0A9X4RKC9_9CYAN</name>
<reference evidence="8" key="1">
    <citation type="submission" date="2019-05" db="EMBL/GenBank/DDBJ databases">
        <title>Whole genome sequencing of Pseudanabaena catenata USMAC16.</title>
        <authorList>
            <person name="Khan Z."/>
            <person name="Omar W.M."/>
            <person name="Convey P."/>
            <person name="Merican F."/>
            <person name="Najimudin N."/>
        </authorList>
    </citation>
    <scope>NUCLEOTIDE SEQUENCE</scope>
    <source>
        <strain evidence="8">USMAC16</strain>
    </source>
</reference>
<evidence type="ECO:0000256" key="4">
    <source>
        <dbReference type="ARBA" id="ARBA00032235"/>
    </source>
</evidence>
<dbReference type="InterPro" id="IPR023405">
    <property type="entry name" value="Topo_IA_core_domain"/>
</dbReference>
<evidence type="ECO:0000256" key="2">
    <source>
        <dbReference type="ARBA" id="ARBA00030003"/>
    </source>
</evidence>
<dbReference type="PROSITE" id="PS52039">
    <property type="entry name" value="TOPO_IA_2"/>
    <property type="match status" value="1"/>
</dbReference>
<evidence type="ECO:0000313" key="8">
    <source>
        <dbReference type="EMBL" id="MDG3497566.1"/>
    </source>
</evidence>
<dbReference type="GO" id="GO:0003917">
    <property type="term" value="F:DNA topoisomerase type I (single strand cut, ATP-independent) activity"/>
    <property type="evidence" value="ECO:0007669"/>
    <property type="project" value="InterPro"/>
</dbReference>
<dbReference type="InterPro" id="IPR000380">
    <property type="entry name" value="Topo_IA"/>
</dbReference>
<evidence type="ECO:0000256" key="6">
    <source>
        <dbReference type="SAM" id="MobiDB-lite"/>
    </source>
</evidence>
<feature type="domain" description="Topo IA-type catalytic" evidence="7">
    <location>
        <begin position="29"/>
        <end position="270"/>
    </location>
</feature>
<evidence type="ECO:0000259" key="7">
    <source>
        <dbReference type="PROSITE" id="PS52039"/>
    </source>
</evidence>
<dbReference type="SUPFAM" id="SSF56712">
    <property type="entry name" value="Prokaryotic type I DNA topoisomerase"/>
    <property type="match status" value="1"/>
</dbReference>
<dbReference type="PANTHER" id="PTHR42785">
    <property type="entry name" value="DNA TOPOISOMERASE, TYPE IA, CORE"/>
    <property type="match status" value="1"/>
</dbReference>
<dbReference type="Proteomes" id="UP001152872">
    <property type="component" value="Unassembled WGS sequence"/>
</dbReference>
<protein>
    <recommendedName>
        <fullName evidence="5">Omega-protein</fullName>
    </recommendedName>
    <alternativeName>
        <fullName evidence="4">Relaxing enzyme</fullName>
    </alternativeName>
    <alternativeName>
        <fullName evidence="2">Swivelase</fullName>
    </alternativeName>
    <alternativeName>
        <fullName evidence="3">Untwisting enzyme</fullName>
    </alternativeName>
</protein>
<accession>A0A9X4RKC9</accession>
<dbReference type="Gene3D" id="1.10.460.10">
    <property type="entry name" value="Topoisomerase I, domain 2"/>
    <property type="match status" value="1"/>
</dbReference>
<dbReference type="GO" id="GO:0003677">
    <property type="term" value="F:DNA binding"/>
    <property type="evidence" value="ECO:0007669"/>
    <property type="project" value="InterPro"/>
</dbReference>
<dbReference type="InterPro" id="IPR013825">
    <property type="entry name" value="Topo_IA_cen_sub2"/>
</dbReference>
<evidence type="ECO:0000313" key="9">
    <source>
        <dbReference type="Proteomes" id="UP001152872"/>
    </source>
</evidence>